<dbReference type="InterPro" id="IPR037208">
    <property type="entry name" value="Spo0E-like_sf"/>
</dbReference>
<dbReference type="RefSeq" id="WP_377943483.1">
    <property type="nucleotide sequence ID" value="NZ_JBHUCX010000030.1"/>
</dbReference>
<sequence>MKTRSETVEHLRALLIKTAEERGSLTHPDVIVISQKLDRLLNEVQFKNTRSIMDSFWHPFYRYMSQGGRHGHLYGENQY</sequence>
<gene>
    <name evidence="1" type="ORF">ACFSB2_12930</name>
</gene>
<proteinExistence type="predicted"/>
<evidence type="ECO:0000313" key="2">
    <source>
        <dbReference type="Proteomes" id="UP001597079"/>
    </source>
</evidence>
<dbReference type="InterPro" id="IPR018540">
    <property type="entry name" value="Spo0E-like"/>
</dbReference>
<dbReference type="Proteomes" id="UP001597079">
    <property type="component" value="Unassembled WGS sequence"/>
</dbReference>
<dbReference type="Pfam" id="PF09388">
    <property type="entry name" value="SpoOE-like"/>
    <property type="match status" value="1"/>
</dbReference>
<dbReference type="InterPro" id="IPR036638">
    <property type="entry name" value="HLH_DNA-bd_sf"/>
</dbReference>
<organism evidence="1 2">
    <name type="scientific">Alicyclobacillus fodiniaquatilis</name>
    <dbReference type="NCBI Taxonomy" id="1661150"/>
    <lineage>
        <taxon>Bacteria</taxon>
        <taxon>Bacillati</taxon>
        <taxon>Bacillota</taxon>
        <taxon>Bacilli</taxon>
        <taxon>Bacillales</taxon>
        <taxon>Alicyclobacillaceae</taxon>
        <taxon>Alicyclobacillus</taxon>
    </lineage>
</organism>
<dbReference type="Gene3D" id="4.10.280.10">
    <property type="entry name" value="Helix-loop-helix DNA-binding domain"/>
    <property type="match status" value="1"/>
</dbReference>
<accession>A0ABW4JHA4</accession>
<dbReference type="SUPFAM" id="SSF140500">
    <property type="entry name" value="BAS1536-like"/>
    <property type="match status" value="1"/>
</dbReference>
<comment type="caution">
    <text evidence="1">The sequence shown here is derived from an EMBL/GenBank/DDBJ whole genome shotgun (WGS) entry which is preliminary data.</text>
</comment>
<keyword evidence="2" id="KW-1185">Reference proteome</keyword>
<name>A0ABW4JHA4_9BACL</name>
<evidence type="ECO:0000313" key="1">
    <source>
        <dbReference type="EMBL" id="MFD1675599.1"/>
    </source>
</evidence>
<protein>
    <submittedName>
        <fullName evidence="1">Spo0E family sporulation regulatory protein-aspartic acid phosphatase</fullName>
    </submittedName>
</protein>
<reference evidence="2" key="1">
    <citation type="journal article" date="2019" name="Int. J. Syst. Evol. Microbiol.">
        <title>The Global Catalogue of Microorganisms (GCM) 10K type strain sequencing project: providing services to taxonomists for standard genome sequencing and annotation.</title>
        <authorList>
            <consortium name="The Broad Institute Genomics Platform"/>
            <consortium name="The Broad Institute Genome Sequencing Center for Infectious Disease"/>
            <person name="Wu L."/>
            <person name="Ma J."/>
        </authorList>
    </citation>
    <scope>NUCLEOTIDE SEQUENCE [LARGE SCALE GENOMIC DNA]</scope>
    <source>
        <strain evidence="2">CGMCC 1.12286</strain>
    </source>
</reference>
<dbReference type="EMBL" id="JBHUCX010000030">
    <property type="protein sequence ID" value="MFD1675599.1"/>
    <property type="molecule type" value="Genomic_DNA"/>
</dbReference>